<proteinExistence type="predicted"/>
<dbReference type="InterPro" id="IPR032871">
    <property type="entry name" value="AHH_dom_containing"/>
</dbReference>
<dbReference type="AlphaFoldDB" id="A0A3Q0L4M3"/>
<reference evidence="3" key="1">
    <citation type="submission" date="2002-12" db="EMBL/GenBank/DDBJ databases">
        <title>Complete genome sequence of Vibrio vulnificus CMCP6.</title>
        <authorList>
            <person name="Rhee J.H."/>
            <person name="Kim S.Y."/>
            <person name="Chung S.S."/>
            <person name="Kim J.J."/>
            <person name="Moon Y.H."/>
            <person name="Jeong H."/>
            <person name="Choy H.E."/>
        </authorList>
    </citation>
    <scope>NUCLEOTIDE SEQUENCE [LARGE SCALE GENOMIC DNA]</scope>
    <source>
        <strain evidence="3">CMCP6</strain>
    </source>
</reference>
<accession>A0A3Q0L4M3</accession>
<gene>
    <name evidence="2" type="ordered locus">VV1_1893</name>
</gene>
<dbReference type="EMBL" id="AE016795">
    <property type="protein sequence ID" value="AAO10295.1"/>
    <property type="molecule type" value="Genomic_DNA"/>
</dbReference>
<evidence type="ECO:0000313" key="3">
    <source>
        <dbReference type="Proteomes" id="UP000002275"/>
    </source>
</evidence>
<dbReference type="Proteomes" id="UP000002275">
    <property type="component" value="Chromosome I"/>
</dbReference>
<protein>
    <submittedName>
        <fullName evidence="2">Uncharacterized protein</fullName>
    </submittedName>
</protein>
<evidence type="ECO:0000313" key="2">
    <source>
        <dbReference type="EMBL" id="AAO10295.1"/>
    </source>
</evidence>
<feature type="compositionally biased region" description="Low complexity" evidence="1">
    <location>
        <begin position="1"/>
        <end position="21"/>
    </location>
</feature>
<name>A0A3Q0L4M3_VIBVU</name>
<dbReference type="KEGG" id="vvu:VV1_1893"/>
<dbReference type="Pfam" id="PF14412">
    <property type="entry name" value="AHH"/>
    <property type="match status" value="1"/>
</dbReference>
<evidence type="ECO:0000256" key="1">
    <source>
        <dbReference type="SAM" id="MobiDB-lite"/>
    </source>
</evidence>
<feature type="region of interest" description="Disordered" evidence="1">
    <location>
        <begin position="1"/>
        <end position="32"/>
    </location>
</feature>
<organism evidence="2 3">
    <name type="scientific">Vibrio vulnificus (strain CMCP6)</name>
    <dbReference type="NCBI Taxonomy" id="216895"/>
    <lineage>
        <taxon>Bacteria</taxon>
        <taxon>Pseudomonadati</taxon>
        <taxon>Pseudomonadota</taxon>
        <taxon>Gammaproteobacteria</taxon>
        <taxon>Vibrionales</taxon>
        <taxon>Vibrionaceae</taxon>
        <taxon>Vibrio</taxon>
    </lineage>
</organism>
<reference evidence="2 3" key="3">
    <citation type="journal article" date="2011" name="Mol. Syst. Biol.">
        <title>Integrative genome-scale metabolic analysis of Vibrio vulnificus for drug targeting and discovery.</title>
        <authorList>
            <person name="Kim H.U."/>
            <person name="Kim S.Y."/>
            <person name="Jeong H."/>
            <person name="Kim T.Y."/>
            <person name="Kim J.J."/>
            <person name="Choy H.E."/>
            <person name="Yi K.Y."/>
            <person name="Rhee J.H."/>
            <person name="Lee S.Y."/>
        </authorList>
    </citation>
    <scope>NUCLEOTIDE SEQUENCE [LARGE SCALE GENOMIC DNA]</scope>
    <source>
        <strain evidence="2 3">CMCP6</strain>
    </source>
</reference>
<reference evidence="2 3" key="2">
    <citation type="journal article" date="2003" name="Infect. Immun.">
        <title>Characterization and pathogenic significance of Vibrio vulnificus antigens preferentially expressed in septicemic patients.</title>
        <authorList>
            <person name="Kim Y.R."/>
            <person name="Lee S.E."/>
            <person name="Kim C.M."/>
            <person name="Kim S.Y."/>
            <person name="Shin E.K."/>
            <person name="Shin D.H."/>
            <person name="Chung S.S."/>
            <person name="Choy H.E."/>
            <person name="Progulske-Fox A."/>
            <person name="Hillman J.D."/>
            <person name="Handfield M."/>
            <person name="Rhee J.H."/>
        </authorList>
    </citation>
    <scope>NUCLEOTIDE SEQUENCE [LARGE SCALE GENOMIC DNA]</scope>
    <source>
        <strain evidence="2 3">CMCP6</strain>
    </source>
</reference>
<dbReference type="RefSeq" id="WP_011079794.1">
    <property type="nucleotide sequence ID" value="NC_004459.3"/>
</dbReference>
<sequence>MRNIKPSGTNSPSPSLGNPSSDDSESPQTLGNLEKMDYRQRWIANVRSKYNWKLASEAEAMLRPAHKRSQIANRWYVDGEPHPYFLGIHMETHHLISSKGAHLDKRNAQKLVNAGYIIDTLDNLVGLPATLPGACHLGLQAHRGEHPDKPVESKAYHTTVKNELEKVKEHLKRCPPNTKASDKTPNIDDITNKISKRLLDQIISCEVALTNIPNNFSSYVGCRGQTNITKARETSERCPVGCNHFGQTDRKYNFKRPELSKEHAIWNNRVITWPKGDKWTLKQGI</sequence>